<feature type="region of interest" description="Disordered" evidence="1">
    <location>
        <begin position="383"/>
        <end position="431"/>
    </location>
</feature>
<evidence type="ECO:0000313" key="4">
    <source>
        <dbReference type="Proteomes" id="UP000663841"/>
    </source>
</evidence>
<dbReference type="Proteomes" id="UP000663841">
    <property type="component" value="Unassembled WGS sequence"/>
</dbReference>
<feature type="region of interest" description="Disordered" evidence="1">
    <location>
        <begin position="470"/>
        <end position="503"/>
    </location>
</feature>
<evidence type="ECO:0000256" key="1">
    <source>
        <dbReference type="SAM" id="MobiDB-lite"/>
    </source>
</evidence>
<evidence type="ECO:0008006" key="5">
    <source>
        <dbReference type="Google" id="ProtNLM"/>
    </source>
</evidence>
<accession>A0A8H3C8V1</accession>
<dbReference type="AlphaFoldDB" id="A0A8H3C8V1"/>
<name>A0A8H3C8V1_9AGAM</name>
<gene>
    <name evidence="3" type="ORF">RDB_LOCUS186860</name>
</gene>
<keyword evidence="2" id="KW-0812">Transmembrane</keyword>
<feature type="transmembrane region" description="Helical" evidence="2">
    <location>
        <begin position="147"/>
        <end position="167"/>
    </location>
</feature>
<comment type="caution">
    <text evidence="3">The sequence shown here is derived from an EMBL/GenBank/DDBJ whole genome shotgun (WGS) entry which is preliminary data.</text>
</comment>
<keyword evidence="2" id="KW-0472">Membrane</keyword>
<feature type="compositionally biased region" description="Polar residues" evidence="1">
    <location>
        <begin position="409"/>
        <end position="420"/>
    </location>
</feature>
<sequence>MVLVARGSRAYGPARVIPFLVVSLPLPLRPRRRLGFPQAGCLYIPTFLFGLSDIHLRLNITVVSGHTRHLHPQIILNNMQAHARFRHNKMHLSNGNGLHHHSRLSVRIPDSRSPALDALTSANNTPITPRLVMRSTSDQQEGMTPTMLVGICIAGAACVVLAIALVIRQHRKKASARTTKCMERGVQAAKKSNEYQLEWGRSTSGDASDDTHVVDAVYGEKVKSSFEISDYHALSSNNQAKAVNRAAVTNSVILPVPAATRAHPNLKAIDVLRANNLYAPTRDHSSLVAPLPPALFPTTPSSVNTFYGPAIARANSEQSLPHSGAIRALAIAAGVVSTPNSPVQVTHQQAAKGKTEVELPVRFSPFRESTFGDGMKLGEHLGIRTSKDHERGEMSVSSASPRNASPNSQDGSPLRNTPSRPGTAGTFGQPLGAGFSFGSRVPYRAHRHAASSLSMADVKSVRISLASGQPSPGLSGAFPPGHSPHASFSHSHGRTDSTASGTTNVVTRKVQTVFPPLLPDELVLVVGEKVTLLQAFDDEWCVVGRDRFGEVEVGAVPAFVFTKLRTGENIERPMRSTSLGVQVEMSSAPGAAWSSRDEVISWSNF</sequence>
<organism evidence="3 4">
    <name type="scientific">Rhizoctonia solani</name>
    <dbReference type="NCBI Taxonomy" id="456999"/>
    <lineage>
        <taxon>Eukaryota</taxon>
        <taxon>Fungi</taxon>
        <taxon>Dikarya</taxon>
        <taxon>Basidiomycota</taxon>
        <taxon>Agaricomycotina</taxon>
        <taxon>Agaricomycetes</taxon>
        <taxon>Cantharellales</taxon>
        <taxon>Ceratobasidiaceae</taxon>
        <taxon>Rhizoctonia</taxon>
    </lineage>
</organism>
<feature type="compositionally biased region" description="Basic and acidic residues" evidence="1">
    <location>
        <begin position="383"/>
        <end position="393"/>
    </location>
</feature>
<keyword evidence="2" id="KW-1133">Transmembrane helix</keyword>
<proteinExistence type="predicted"/>
<evidence type="ECO:0000313" key="3">
    <source>
        <dbReference type="EMBL" id="CAE6474705.1"/>
    </source>
</evidence>
<dbReference type="EMBL" id="CAJMWW010000609">
    <property type="protein sequence ID" value="CAE6474705.1"/>
    <property type="molecule type" value="Genomic_DNA"/>
</dbReference>
<protein>
    <recommendedName>
        <fullName evidence="5">SH3 domain-containing protein</fullName>
    </recommendedName>
</protein>
<evidence type="ECO:0000256" key="2">
    <source>
        <dbReference type="SAM" id="Phobius"/>
    </source>
</evidence>
<feature type="compositionally biased region" description="Low complexity" evidence="1">
    <location>
        <begin position="395"/>
        <end position="408"/>
    </location>
</feature>
<feature type="compositionally biased region" description="Polar residues" evidence="1">
    <location>
        <begin position="486"/>
        <end position="503"/>
    </location>
</feature>
<reference evidence="3" key="1">
    <citation type="submission" date="2021-01" db="EMBL/GenBank/DDBJ databases">
        <authorList>
            <person name="Kaushik A."/>
        </authorList>
    </citation>
    <scope>NUCLEOTIDE SEQUENCE</scope>
    <source>
        <strain evidence="3">AG3-T5</strain>
    </source>
</reference>